<keyword evidence="1" id="KW-0677">Repeat</keyword>
<evidence type="ECO:0000256" key="1">
    <source>
        <dbReference type="ARBA" id="ARBA00022737"/>
    </source>
</evidence>
<keyword evidence="6" id="KW-1185">Reference proteome</keyword>
<organism evidence="5 6">
    <name type="scientific">Entamoeba invadens IP1</name>
    <dbReference type="NCBI Taxonomy" id="370355"/>
    <lineage>
        <taxon>Eukaryota</taxon>
        <taxon>Amoebozoa</taxon>
        <taxon>Evosea</taxon>
        <taxon>Archamoebae</taxon>
        <taxon>Mastigamoebida</taxon>
        <taxon>Entamoebidae</taxon>
        <taxon>Entamoeba</taxon>
    </lineage>
</organism>
<dbReference type="VEuPathDB" id="AmoebaDB:EIN_228260"/>
<dbReference type="PROSITE" id="PS50088">
    <property type="entry name" value="ANK_REPEAT"/>
    <property type="match status" value="1"/>
</dbReference>
<dbReference type="PANTHER" id="PTHR24198">
    <property type="entry name" value="ANKYRIN REPEAT AND PROTEIN KINASE DOMAIN-CONTAINING PROTEIN"/>
    <property type="match status" value="1"/>
</dbReference>
<evidence type="ECO:0000256" key="2">
    <source>
        <dbReference type="ARBA" id="ARBA00023043"/>
    </source>
</evidence>
<dbReference type="InterPro" id="IPR002110">
    <property type="entry name" value="Ankyrin_rpt"/>
</dbReference>
<dbReference type="RefSeq" id="XP_004255134.1">
    <property type="nucleotide sequence ID" value="XM_004255086.1"/>
</dbReference>
<dbReference type="SUPFAM" id="SSF48403">
    <property type="entry name" value="Ankyrin repeat"/>
    <property type="match status" value="1"/>
</dbReference>
<reference evidence="5 6" key="1">
    <citation type="submission" date="2012-10" db="EMBL/GenBank/DDBJ databases">
        <authorList>
            <person name="Zafar N."/>
            <person name="Inman J."/>
            <person name="Hall N."/>
            <person name="Lorenzi H."/>
            <person name="Caler E."/>
        </authorList>
    </citation>
    <scope>NUCLEOTIDE SEQUENCE [LARGE SCALE GENOMIC DNA]</scope>
    <source>
        <strain evidence="5 6">IP1</strain>
    </source>
</reference>
<dbReference type="Pfam" id="PF13637">
    <property type="entry name" value="Ank_4"/>
    <property type="match status" value="1"/>
</dbReference>
<evidence type="ECO:0000313" key="6">
    <source>
        <dbReference type="Proteomes" id="UP000014680"/>
    </source>
</evidence>
<accession>A0A0A1U8Q2</accession>
<dbReference type="KEGG" id="eiv:EIN_228260"/>
<dbReference type="OMA" id="MKDREMI"/>
<protein>
    <submittedName>
        <fullName evidence="5">Ankyrin repeat-containing protein, putative</fullName>
    </submittedName>
</protein>
<dbReference type="Pfam" id="PF12796">
    <property type="entry name" value="Ank_2"/>
    <property type="match status" value="1"/>
</dbReference>
<dbReference type="Proteomes" id="UP000014680">
    <property type="component" value="Unassembled WGS sequence"/>
</dbReference>
<evidence type="ECO:0000256" key="3">
    <source>
        <dbReference type="PROSITE-ProRule" id="PRU00023"/>
    </source>
</evidence>
<proteinExistence type="predicted"/>
<dbReference type="SMART" id="SM00248">
    <property type="entry name" value="ANK"/>
    <property type="match status" value="5"/>
</dbReference>
<dbReference type="PANTHER" id="PTHR24198:SF165">
    <property type="entry name" value="ANKYRIN REPEAT-CONTAINING PROTEIN-RELATED"/>
    <property type="match status" value="1"/>
</dbReference>
<dbReference type="InterPro" id="IPR036770">
    <property type="entry name" value="Ankyrin_rpt-contain_sf"/>
</dbReference>
<feature type="region of interest" description="Disordered" evidence="4">
    <location>
        <begin position="258"/>
        <end position="278"/>
    </location>
</feature>
<name>A0A0A1U8Q2_ENTIV</name>
<dbReference type="OrthoDB" id="194358at2759"/>
<dbReference type="EMBL" id="KB206756">
    <property type="protein sequence ID" value="ELP88363.1"/>
    <property type="molecule type" value="Genomic_DNA"/>
</dbReference>
<dbReference type="AlphaFoldDB" id="A0A0A1U8Q2"/>
<dbReference type="GeneID" id="14887339"/>
<evidence type="ECO:0000256" key="4">
    <source>
        <dbReference type="SAM" id="MobiDB-lite"/>
    </source>
</evidence>
<keyword evidence="2 3" id="KW-0040">ANK repeat</keyword>
<gene>
    <name evidence="5" type="ORF">EIN_228260</name>
</gene>
<dbReference type="Gene3D" id="1.25.40.20">
    <property type="entry name" value="Ankyrin repeat-containing domain"/>
    <property type="match status" value="1"/>
</dbReference>
<sequence>MENKTNAENKTVCDDKPCDVTTPRARYTVLGTVAKYAYMLFETDQETLFRAIYEGDMNKVVDLFEKKVDFHGSDDEGNSVLHAAVFGRQIGMLNMLLGMGISPNRVNHNGENILMVAIKLGFNDICEEIMKIKDFNYGLTDLQGQSLLHYCAIYGRAIMAEEILKHDVNVDSVDFNYNSSLHVCCLHNSHNVAKVLLDHNCRTTQKNLRLLIPIEIAVKMEDREMVKLIFTKMRGENFENLDEAVDEMMKGKEDPLMVLNKSPSQFTPHTRQEPVRTE</sequence>
<evidence type="ECO:0000313" key="5">
    <source>
        <dbReference type="EMBL" id="ELP88363.1"/>
    </source>
</evidence>
<feature type="repeat" description="ANK" evidence="3">
    <location>
        <begin position="76"/>
        <end position="108"/>
    </location>
</feature>